<dbReference type="CDD" id="cd07078">
    <property type="entry name" value="ALDH"/>
    <property type="match status" value="1"/>
</dbReference>
<accession>A0A5C6EMI6</accession>
<evidence type="ECO:0000259" key="3">
    <source>
        <dbReference type="Pfam" id="PF00171"/>
    </source>
</evidence>
<evidence type="ECO:0000256" key="1">
    <source>
        <dbReference type="ARBA" id="ARBA00009986"/>
    </source>
</evidence>
<evidence type="ECO:0000313" key="4">
    <source>
        <dbReference type="EMBL" id="TWU48851.1"/>
    </source>
</evidence>
<dbReference type="Gene3D" id="3.40.309.10">
    <property type="entry name" value="Aldehyde Dehydrogenase, Chain A, domain 2"/>
    <property type="match status" value="1"/>
</dbReference>
<dbReference type="InterPro" id="IPR016162">
    <property type="entry name" value="Ald_DH_N"/>
</dbReference>
<dbReference type="SUPFAM" id="SSF53720">
    <property type="entry name" value="ALDH-like"/>
    <property type="match status" value="1"/>
</dbReference>
<name>A0A5C6EMI6_9BACT</name>
<comment type="similarity">
    <text evidence="1">Belongs to the aldehyde dehydrogenase family.</text>
</comment>
<evidence type="ECO:0000313" key="5">
    <source>
        <dbReference type="Proteomes" id="UP000318288"/>
    </source>
</evidence>
<dbReference type="AlphaFoldDB" id="A0A5C6EMI6"/>
<dbReference type="EMBL" id="SJPW01000006">
    <property type="protein sequence ID" value="TWU48851.1"/>
    <property type="molecule type" value="Genomic_DNA"/>
</dbReference>
<sequence length="473" mass="50388">MQHRTELNPWGETTTKAATKTRCRVIASVAHQLASATTEFTRLCASDQRCDPVETITSELLPLCAALRWIGRSGPRVLSPRRVGFAGRPMWLAGVQSHVERQPHGLVLVLGTWNYPLLLPGVQMAQALAAGNRVLVKPAAGCELATARLVRAFYDAGVPPESLNPINSSTESATAAMDAGVDLIVLTGSAETGRRVLERASQSLTPVIAELSGCDAVIVLPDADIERAAQAIVFGLTFNSGATCIAPRRLIADEPTADRLLQAIRSRLATSPSVVVHSSARMAVADVIRRSLSEGCVDALGNVDVDALATSGRMLPAVLDQVVPDHPVATADIFAPVTSIMRVEQIVDAVGIVNDCRYRLAASIFGNRVAAAEMAKRLSVGTVTLNDLIVPTADPRLPFGGRGDSGFGVTRGVEGLLSMTTPKVVSERTGSWAPHLRARTENDERILSAMVGWLHGTASLRLASLKRMVRRDE</sequence>
<dbReference type="Gene3D" id="3.40.605.10">
    <property type="entry name" value="Aldehyde Dehydrogenase, Chain A, domain 1"/>
    <property type="match status" value="1"/>
</dbReference>
<dbReference type="RefSeq" id="WP_146460437.1">
    <property type="nucleotide sequence ID" value="NZ_SJPW01000006.1"/>
</dbReference>
<protein>
    <submittedName>
        <fullName evidence="4">NADP-dependent glyceraldehyde-3-phosphate dehydrogenase</fullName>
        <ecNumber evidence="4">1.2.1.9</ecNumber>
    </submittedName>
</protein>
<keyword evidence="2 4" id="KW-0560">Oxidoreductase</keyword>
<comment type="caution">
    <text evidence="4">The sequence shown here is derived from an EMBL/GenBank/DDBJ whole genome shotgun (WGS) entry which is preliminary data.</text>
</comment>
<dbReference type="InterPro" id="IPR016161">
    <property type="entry name" value="Ald_DH/histidinol_DH"/>
</dbReference>
<organism evidence="4 5">
    <name type="scientific">Rubripirellula tenax</name>
    <dbReference type="NCBI Taxonomy" id="2528015"/>
    <lineage>
        <taxon>Bacteria</taxon>
        <taxon>Pseudomonadati</taxon>
        <taxon>Planctomycetota</taxon>
        <taxon>Planctomycetia</taxon>
        <taxon>Pirellulales</taxon>
        <taxon>Pirellulaceae</taxon>
        <taxon>Rubripirellula</taxon>
    </lineage>
</organism>
<feature type="domain" description="Aldehyde dehydrogenase" evidence="3">
    <location>
        <begin position="16"/>
        <end position="425"/>
    </location>
</feature>
<reference evidence="4 5" key="1">
    <citation type="submission" date="2019-02" db="EMBL/GenBank/DDBJ databases">
        <title>Deep-cultivation of Planctomycetes and their phenomic and genomic characterization uncovers novel biology.</title>
        <authorList>
            <person name="Wiegand S."/>
            <person name="Jogler M."/>
            <person name="Boedeker C."/>
            <person name="Pinto D."/>
            <person name="Vollmers J."/>
            <person name="Rivas-Marin E."/>
            <person name="Kohn T."/>
            <person name="Peeters S.H."/>
            <person name="Heuer A."/>
            <person name="Rast P."/>
            <person name="Oberbeckmann S."/>
            <person name="Bunk B."/>
            <person name="Jeske O."/>
            <person name="Meyerdierks A."/>
            <person name="Storesund J.E."/>
            <person name="Kallscheuer N."/>
            <person name="Luecker S."/>
            <person name="Lage O.M."/>
            <person name="Pohl T."/>
            <person name="Merkel B.J."/>
            <person name="Hornburger P."/>
            <person name="Mueller R.-W."/>
            <person name="Bruemmer F."/>
            <person name="Labrenz M."/>
            <person name="Spormann A.M."/>
            <person name="Op Den Camp H."/>
            <person name="Overmann J."/>
            <person name="Amann R."/>
            <person name="Jetten M.S.M."/>
            <person name="Mascher T."/>
            <person name="Medema M.H."/>
            <person name="Devos D.P."/>
            <person name="Kaster A.-K."/>
            <person name="Ovreas L."/>
            <person name="Rohde M."/>
            <person name="Galperin M.Y."/>
            <person name="Jogler C."/>
        </authorList>
    </citation>
    <scope>NUCLEOTIDE SEQUENCE [LARGE SCALE GENOMIC DNA]</scope>
    <source>
        <strain evidence="4 5">Poly51</strain>
    </source>
</reference>
<keyword evidence="5" id="KW-1185">Reference proteome</keyword>
<dbReference type="OrthoDB" id="9812625at2"/>
<dbReference type="EC" id="1.2.1.9" evidence="4"/>
<evidence type="ECO:0000256" key="2">
    <source>
        <dbReference type="ARBA" id="ARBA00023002"/>
    </source>
</evidence>
<dbReference type="PANTHER" id="PTHR42804">
    <property type="entry name" value="ALDEHYDE DEHYDROGENASE"/>
    <property type="match status" value="1"/>
</dbReference>
<dbReference type="InterPro" id="IPR016163">
    <property type="entry name" value="Ald_DH_C"/>
</dbReference>
<dbReference type="Proteomes" id="UP000318288">
    <property type="component" value="Unassembled WGS sequence"/>
</dbReference>
<proteinExistence type="inferred from homology"/>
<gene>
    <name evidence="4" type="primary">gapN</name>
    <name evidence="4" type="ORF">Poly51_47550</name>
</gene>
<dbReference type="PANTHER" id="PTHR42804:SF1">
    <property type="entry name" value="ALDEHYDE DEHYDROGENASE-RELATED"/>
    <property type="match status" value="1"/>
</dbReference>
<dbReference type="InterPro" id="IPR015590">
    <property type="entry name" value="Aldehyde_DH_dom"/>
</dbReference>
<dbReference type="GO" id="GO:0008886">
    <property type="term" value="F:glyceraldehyde-3-phosphate dehydrogenase (NADP+) (non-phosphorylating) activity"/>
    <property type="evidence" value="ECO:0007669"/>
    <property type="project" value="UniProtKB-EC"/>
</dbReference>
<dbReference type="Pfam" id="PF00171">
    <property type="entry name" value="Aldedh"/>
    <property type="match status" value="1"/>
</dbReference>